<feature type="domain" description="CRISPR type III-associated protein" evidence="3">
    <location>
        <begin position="118"/>
        <end position="288"/>
    </location>
</feature>
<dbReference type="EMBL" id="VJXY01000010">
    <property type="protein sequence ID" value="MBD6616399.1"/>
    <property type="molecule type" value="Genomic_DNA"/>
</dbReference>
<evidence type="ECO:0000259" key="3">
    <source>
        <dbReference type="Pfam" id="PF03787"/>
    </source>
</evidence>
<feature type="compositionally biased region" description="Gly residues" evidence="2">
    <location>
        <begin position="31"/>
        <end position="41"/>
    </location>
</feature>
<feature type="region of interest" description="Disordered" evidence="2">
    <location>
        <begin position="1"/>
        <end position="60"/>
    </location>
</feature>
<reference evidence="4" key="1">
    <citation type="submission" date="2019-07" db="EMBL/GenBank/DDBJ databases">
        <title>Toxilogical consequences of a new and cryptic species of cyanobacteria (Komarekiella delphini-convector) recovered from the epidermis of a bottlenose dolphin and 1500 ft. in the air.</title>
        <authorList>
            <person name="Brown A.O."/>
            <person name="Dvorak P."/>
            <person name="Villanueva C.D."/>
            <person name="Foss A.J."/>
            <person name="Garvey A.D."/>
            <person name="Gibson Q.A."/>
            <person name="Johansen J.R."/>
            <person name="Casamatta D.A."/>
        </authorList>
    </citation>
    <scope>NUCLEOTIDE SEQUENCE</scope>
    <source>
        <strain evidence="4">SJRDD-AB1</strain>
    </source>
</reference>
<sequence length="639" mass="72897">MVFDRPQPRKPQPPATGESNMNKPKKVITVGVGGGSGGHGNGNQPPIPSPWLNPKNPPQPDAAASFVEYLRWMRSLDSEYKDETKVQLLQIAEEKANYSDRLDQLTKRTQLIAKDSFQVKCPWRIRVGGHRGPESILLPAFDALGMPYIPSSTLRGVARTQAIREIMAQKQVNWKAAEKEVAPWFGSLEAKNECDRAGKVVFLDAYPLPGQKILTVDIANNIWQWKENSLEYSPNPNVFFSLKEATFIIGLRLASSCQDTQILEQTKQWLIAGLQAGIGSQVNTGYGELIRPGKIKLESEFFRVEFTIEGQLIHGRKRFKHIFQPYQKYQDGKLKADTVADAEVRPVAFKSMLRYWFRTFALGILEPTEVQTWENKIFGGINPSKEYGWLMVRVLEGRVLQQEPQNHYDKCGEQQGILTLNYSPEIPKDKLDNLKKLSQNLTCLMFHLGGIGQGARRPCYSRKNRPYMRGSTLKPDRKDSFWRLPKTPKEFQQLFRQRLEVFYQALQALGANFNYKQLRYCGKVNSFTWVEALDINAKIIVVSIKDNDNKGYALETLHQSFHKLEAENYTDAKNLCGGVKKDYVNSKKREVIPSPIWIADLDNYQVVTIFGATADPRKKFLDKLRQDTTPQNYAQIFPL</sequence>
<evidence type="ECO:0000256" key="2">
    <source>
        <dbReference type="SAM" id="MobiDB-lite"/>
    </source>
</evidence>
<dbReference type="PANTHER" id="PTHR39965:SF1">
    <property type="entry name" value="CRISPR SYSTEM CMR SUBUNIT CMR6"/>
    <property type="match status" value="1"/>
</dbReference>
<name>A0AA40SW73_9NOST</name>
<protein>
    <submittedName>
        <fullName evidence="4">Type III-B CRISPR module RAMP protein Cmr6</fullName>
    </submittedName>
</protein>
<feature type="compositionally biased region" description="Pro residues" evidence="2">
    <location>
        <begin position="45"/>
        <end position="60"/>
    </location>
</feature>
<dbReference type="InterPro" id="IPR005537">
    <property type="entry name" value="RAMP_III_fam"/>
</dbReference>
<dbReference type="InterPro" id="IPR010172">
    <property type="entry name" value="CRISPR-assoc_prot_TM1791"/>
</dbReference>
<keyword evidence="1" id="KW-0051">Antiviral defense</keyword>
<proteinExistence type="predicted"/>
<dbReference type="Pfam" id="PF03787">
    <property type="entry name" value="RAMPs"/>
    <property type="match status" value="1"/>
</dbReference>
<keyword evidence="5" id="KW-1185">Reference proteome</keyword>
<evidence type="ECO:0000256" key="1">
    <source>
        <dbReference type="ARBA" id="ARBA00023118"/>
    </source>
</evidence>
<evidence type="ECO:0000313" key="5">
    <source>
        <dbReference type="Proteomes" id="UP001165986"/>
    </source>
</evidence>
<dbReference type="GO" id="GO:0051607">
    <property type="term" value="P:defense response to virus"/>
    <property type="evidence" value="ECO:0007669"/>
    <property type="project" value="UniProtKB-KW"/>
</dbReference>
<comment type="caution">
    <text evidence="4">The sequence shown here is derived from an EMBL/GenBank/DDBJ whole genome shotgun (WGS) entry which is preliminary data.</text>
</comment>
<dbReference type="RefSeq" id="WP_191757642.1">
    <property type="nucleotide sequence ID" value="NZ_VJXY01000010.1"/>
</dbReference>
<accession>A0AA40SW73</accession>
<organism evidence="4 5">
    <name type="scientific">Komarekiella delphini-convector SJRDD-AB1</name>
    <dbReference type="NCBI Taxonomy" id="2593771"/>
    <lineage>
        <taxon>Bacteria</taxon>
        <taxon>Bacillati</taxon>
        <taxon>Cyanobacteriota</taxon>
        <taxon>Cyanophyceae</taxon>
        <taxon>Nostocales</taxon>
        <taxon>Nostocaceae</taxon>
        <taxon>Komarekiella</taxon>
        <taxon>Komarekiella delphini-convector</taxon>
    </lineage>
</organism>
<evidence type="ECO:0000313" key="4">
    <source>
        <dbReference type="EMBL" id="MBD6616399.1"/>
    </source>
</evidence>
<gene>
    <name evidence="4" type="ORF">FNW02_11275</name>
</gene>
<dbReference type="PANTHER" id="PTHR39965">
    <property type="entry name" value="CRISPR SYSTEM CMR SUBUNIT CMR6"/>
    <property type="match status" value="1"/>
</dbReference>
<dbReference type="Proteomes" id="UP001165986">
    <property type="component" value="Unassembled WGS sequence"/>
</dbReference>
<dbReference type="AlphaFoldDB" id="A0AA40SW73"/>